<feature type="transmembrane region" description="Helical" evidence="1">
    <location>
        <begin position="38"/>
        <end position="63"/>
    </location>
</feature>
<keyword evidence="1" id="KW-1133">Transmembrane helix</keyword>
<dbReference type="EMBL" id="JACIBY010000020">
    <property type="protein sequence ID" value="MBB3841706.1"/>
    <property type="molecule type" value="Genomic_DNA"/>
</dbReference>
<gene>
    <name evidence="2" type="ORF">FHS57_005735</name>
</gene>
<keyword evidence="1" id="KW-0472">Membrane</keyword>
<proteinExistence type="predicted"/>
<name>A0A7W5ZTA3_9BACT</name>
<feature type="transmembrane region" description="Helical" evidence="1">
    <location>
        <begin position="70"/>
        <end position="92"/>
    </location>
</feature>
<evidence type="ECO:0000313" key="3">
    <source>
        <dbReference type="Proteomes" id="UP000541352"/>
    </source>
</evidence>
<dbReference type="RefSeq" id="WP_183979545.1">
    <property type="nucleotide sequence ID" value="NZ_JACIBY010000020.1"/>
</dbReference>
<keyword evidence="3" id="KW-1185">Reference proteome</keyword>
<reference evidence="2 3" key="1">
    <citation type="submission" date="2020-08" db="EMBL/GenBank/DDBJ databases">
        <title>Genomic Encyclopedia of Type Strains, Phase IV (KMG-IV): sequencing the most valuable type-strain genomes for metagenomic binning, comparative biology and taxonomic classification.</title>
        <authorList>
            <person name="Goeker M."/>
        </authorList>
    </citation>
    <scope>NUCLEOTIDE SEQUENCE [LARGE SCALE GENOMIC DNA]</scope>
    <source>
        <strain evidence="2 3">DSM 17976</strain>
    </source>
</reference>
<evidence type="ECO:0000256" key="1">
    <source>
        <dbReference type="SAM" id="Phobius"/>
    </source>
</evidence>
<comment type="caution">
    <text evidence="2">The sequence shown here is derived from an EMBL/GenBank/DDBJ whole genome shotgun (WGS) entry which is preliminary data.</text>
</comment>
<dbReference type="Proteomes" id="UP000541352">
    <property type="component" value="Unassembled WGS sequence"/>
</dbReference>
<keyword evidence="1" id="KW-0812">Transmembrane</keyword>
<accession>A0A7W5ZTA3</accession>
<evidence type="ECO:0000313" key="2">
    <source>
        <dbReference type="EMBL" id="MBB3841706.1"/>
    </source>
</evidence>
<organism evidence="2 3">
    <name type="scientific">Runella defluvii</name>
    <dbReference type="NCBI Taxonomy" id="370973"/>
    <lineage>
        <taxon>Bacteria</taxon>
        <taxon>Pseudomonadati</taxon>
        <taxon>Bacteroidota</taxon>
        <taxon>Cytophagia</taxon>
        <taxon>Cytophagales</taxon>
        <taxon>Spirosomataceae</taxon>
        <taxon>Runella</taxon>
    </lineage>
</organism>
<sequence>MKIATIILNVLLLIGLIPSILAAMTSPMIFDAGQSSHLWRVFWTAVALPVVIVVCQIISWIAFYRDNYSMAFKISLIPTVHVVVLILLMLTMNGTVTRGPSSQNTEKKTG</sequence>
<dbReference type="AlphaFoldDB" id="A0A7W5ZTA3"/>
<protein>
    <submittedName>
        <fullName evidence="2">Putative Tic20 family protein</fullName>
    </submittedName>
</protein>